<accession>A0A6C0JG34</accession>
<dbReference type="GO" id="GO:0000712">
    <property type="term" value="P:resolution of meiotic recombination intermediates"/>
    <property type="evidence" value="ECO:0007669"/>
    <property type="project" value="TreeGrafter"/>
</dbReference>
<organism evidence="3">
    <name type="scientific">viral metagenome</name>
    <dbReference type="NCBI Taxonomy" id="1070528"/>
    <lineage>
        <taxon>unclassified sequences</taxon>
        <taxon>metagenomes</taxon>
        <taxon>organismal metagenomes</taxon>
    </lineage>
</organism>
<dbReference type="SMART" id="SM00891">
    <property type="entry name" value="ERCC4"/>
    <property type="match status" value="1"/>
</dbReference>
<dbReference type="GO" id="GO:0006308">
    <property type="term" value="P:DNA catabolic process"/>
    <property type="evidence" value="ECO:0007669"/>
    <property type="project" value="InterPro"/>
</dbReference>
<keyword evidence="1" id="KW-0378">Hydrolase</keyword>
<dbReference type="GO" id="GO:0031573">
    <property type="term" value="P:mitotic intra-S DNA damage checkpoint signaling"/>
    <property type="evidence" value="ECO:0007669"/>
    <property type="project" value="TreeGrafter"/>
</dbReference>
<dbReference type="Pfam" id="PF02732">
    <property type="entry name" value="ERCC4"/>
    <property type="match status" value="1"/>
</dbReference>
<dbReference type="GO" id="GO:0048257">
    <property type="term" value="F:3'-flap endonuclease activity"/>
    <property type="evidence" value="ECO:0007669"/>
    <property type="project" value="TreeGrafter"/>
</dbReference>
<evidence type="ECO:0000259" key="2">
    <source>
        <dbReference type="SMART" id="SM00891"/>
    </source>
</evidence>
<name>A0A6C0JG34_9ZZZZ</name>
<protein>
    <recommendedName>
        <fullName evidence="2">ERCC4 domain-containing protein</fullName>
    </recommendedName>
</protein>
<dbReference type="GO" id="GO:0048476">
    <property type="term" value="C:Holliday junction resolvase complex"/>
    <property type="evidence" value="ECO:0007669"/>
    <property type="project" value="TreeGrafter"/>
</dbReference>
<dbReference type="PANTHER" id="PTHR13451:SF0">
    <property type="entry name" value="CROSSOVER JUNCTION ENDONUCLEASE MUS81"/>
    <property type="match status" value="1"/>
</dbReference>
<dbReference type="SUPFAM" id="SSF52980">
    <property type="entry name" value="Restriction endonuclease-like"/>
    <property type="match status" value="1"/>
</dbReference>
<dbReference type="InterPro" id="IPR011335">
    <property type="entry name" value="Restrct_endonuc-II-like"/>
</dbReference>
<dbReference type="GO" id="GO:0005634">
    <property type="term" value="C:nucleus"/>
    <property type="evidence" value="ECO:0007669"/>
    <property type="project" value="TreeGrafter"/>
</dbReference>
<dbReference type="InterPro" id="IPR047416">
    <property type="entry name" value="XPF_nuclease_Mus81"/>
</dbReference>
<dbReference type="InterPro" id="IPR006166">
    <property type="entry name" value="ERCC4_domain"/>
</dbReference>
<evidence type="ECO:0000256" key="1">
    <source>
        <dbReference type="ARBA" id="ARBA00022801"/>
    </source>
</evidence>
<dbReference type="Gene3D" id="3.40.50.10130">
    <property type="match status" value="1"/>
</dbReference>
<dbReference type="AlphaFoldDB" id="A0A6C0JG34"/>
<feature type="domain" description="ERCC4" evidence="2">
    <location>
        <begin position="2"/>
        <end position="98"/>
    </location>
</feature>
<evidence type="ECO:0000313" key="3">
    <source>
        <dbReference type="EMBL" id="QHU04755.1"/>
    </source>
</evidence>
<reference evidence="3" key="1">
    <citation type="journal article" date="2020" name="Nature">
        <title>Giant virus diversity and host interactions through global metagenomics.</title>
        <authorList>
            <person name="Schulz F."/>
            <person name="Roux S."/>
            <person name="Paez-Espino D."/>
            <person name="Jungbluth S."/>
            <person name="Walsh D.A."/>
            <person name="Denef V.J."/>
            <person name="McMahon K.D."/>
            <person name="Konstantinidis K.T."/>
            <person name="Eloe-Fadrosh E.A."/>
            <person name="Kyrpides N.C."/>
            <person name="Woyke T."/>
        </authorList>
    </citation>
    <scope>NUCLEOTIDE SEQUENCE</scope>
    <source>
        <strain evidence="3">GVMAG-M-3300027708-5</strain>
    </source>
</reference>
<sequence length="268" mass="30284">MKVIVDERETALYQYLLTLISQTQQSPPSIVLSKEVLPLGDIYFKTNDDKDILLIERKSFSDLVSSIKDGRYEEQSYRLLNSSGFSSHSIVYLIEGMFSQLRNPSDKKIIYSAMTSLQYFKGFSTMRTSSVAESAEWILFMADKIDRDLAKGKIPHNLATLNTQNETSTSADYCSVVKKVKKDNITPENIGEIILCQIPGISSVTAITIMKKFNGFPHFIEELQKNPACIENISIENNGKIRKISKSCLENIRRFLTSNSTNTIELLP</sequence>
<dbReference type="CDD" id="cd20074">
    <property type="entry name" value="XPF_nuclease_Mus81"/>
    <property type="match status" value="1"/>
</dbReference>
<dbReference type="EMBL" id="MN740404">
    <property type="protein sequence ID" value="QHU04755.1"/>
    <property type="molecule type" value="Genomic_DNA"/>
</dbReference>
<dbReference type="GO" id="GO:0008821">
    <property type="term" value="F:crossover junction DNA endonuclease activity"/>
    <property type="evidence" value="ECO:0007669"/>
    <property type="project" value="InterPro"/>
</dbReference>
<dbReference type="PANTHER" id="PTHR13451">
    <property type="entry name" value="CLASS II CROSSOVER JUNCTION ENDONUCLEASE MUS81"/>
    <property type="match status" value="1"/>
</dbReference>
<dbReference type="InterPro" id="IPR033309">
    <property type="entry name" value="Mus81"/>
</dbReference>
<proteinExistence type="predicted"/>
<dbReference type="GO" id="GO:0000727">
    <property type="term" value="P:double-strand break repair via break-induced replication"/>
    <property type="evidence" value="ECO:0007669"/>
    <property type="project" value="TreeGrafter"/>
</dbReference>
<dbReference type="GO" id="GO:0003677">
    <property type="term" value="F:DNA binding"/>
    <property type="evidence" value="ECO:0007669"/>
    <property type="project" value="InterPro"/>
</dbReference>